<evidence type="ECO:0000313" key="1">
    <source>
        <dbReference type="EMBL" id="ORX90281.1"/>
    </source>
</evidence>
<dbReference type="STRING" id="1314790.A0A1Y1XWZ9"/>
<dbReference type="Proteomes" id="UP000193498">
    <property type="component" value="Unassembled WGS sequence"/>
</dbReference>
<dbReference type="InParanoid" id="A0A1Y1XWZ9"/>
<comment type="caution">
    <text evidence="1">The sequence shown here is derived from an EMBL/GenBank/DDBJ whole genome shotgun (WGS) entry which is preliminary data.</text>
</comment>
<dbReference type="InterPro" id="IPR036915">
    <property type="entry name" value="Cyclin-like_sf"/>
</dbReference>
<dbReference type="GO" id="GO:0000307">
    <property type="term" value="C:cyclin-dependent protein kinase holoenzyme complex"/>
    <property type="evidence" value="ECO:0007669"/>
    <property type="project" value="TreeGrafter"/>
</dbReference>
<dbReference type="SUPFAM" id="SSF47954">
    <property type="entry name" value="Cyclin-like"/>
    <property type="match status" value="1"/>
</dbReference>
<dbReference type="GO" id="GO:0019901">
    <property type="term" value="F:protein kinase binding"/>
    <property type="evidence" value="ECO:0007669"/>
    <property type="project" value="InterPro"/>
</dbReference>
<gene>
    <name evidence="1" type="ORF">K493DRAFT_318080</name>
</gene>
<evidence type="ECO:0008006" key="3">
    <source>
        <dbReference type="Google" id="ProtNLM"/>
    </source>
</evidence>
<evidence type="ECO:0000313" key="2">
    <source>
        <dbReference type="Proteomes" id="UP000193498"/>
    </source>
</evidence>
<dbReference type="CDD" id="cd20557">
    <property type="entry name" value="CYCLIN_ScPCL1-like"/>
    <property type="match status" value="1"/>
</dbReference>
<name>A0A1Y1XWZ9_9FUNG</name>
<dbReference type="GO" id="GO:0005634">
    <property type="term" value="C:nucleus"/>
    <property type="evidence" value="ECO:0007669"/>
    <property type="project" value="TreeGrafter"/>
</dbReference>
<reference evidence="1 2" key="1">
    <citation type="submission" date="2016-07" db="EMBL/GenBank/DDBJ databases">
        <title>Pervasive Adenine N6-methylation of Active Genes in Fungi.</title>
        <authorList>
            <consortium name="DOE Joint Genome Institute"/>
            <person name="Mondo S.J."/>
            <person name="Dannebaum R.O."/>
            <person name="Kuo R.C."/>
            <person name="Labutti K."/>
            <person name="Haridas S."/>
            <person name="Kuo A."/>
            <person name="Salamov A."/>
            <person name="Ahrendt S.R."/>
            <person name="Lipzen A."/>
            <person name="Sullivan W."/>
            <person name="Andreopoulos W.B."/>
            <person name="Clum A."/>
            <person name="Lindquist E."/>
            <person name="Daum C."/>
            <person name="Ramamoorthy G.K."/>
            <person name="Gryganskyi A."/>
            <person name="Culley D."/>
            <person name="Magnuson J.K."/>
            <person name="James T.Y."/>
            <person name="O'Malley M.A."/>
            <person name="Stajich J.E."/>
            <person name="Spatafora J.W."/>
            <person name="Visel A."/>
            <person name="Grigoriev I.V."/>
        </authorList>
    </citation>
    <scope>NUCLEOTIDE SEQUENCE [LARGE SCALE GENOMIC DNA]</scope>
    <source>
        <strain evidence="1 2">CBS 931.73</strain>
    </source>
</reference>
<keyword evidence="2" id="KW-1185">Reference proteome</keyword>
<dbReference type="GO" id="GO:0016538">
    <property type="term" value="F:cyclin-dependent protein serine/threonine kinase regulator activity"/>
    <property type="evidence" value="ECO:0007669"/>
    <property type="project" value="TreeGrafter"/>
</dbReference>
<proteinExistence type="predicted"/>
<dbReference type="Pfam" id="PF08613">
    <property type="entry name" value="Cyclin"/>
    <property type="match status" value="1"/>
</dbReference>
<protein>
    <recommendedName>
        <fullName evidence="3">Cyclin N-terminal domain-containing protein</fullName>
    </recommendedName>
</protein>
<organism evidence="1 2">
    <name type="scientific">Basidiobolus meristosporus CBS 931.73</name>
    <dbReference type="NCBI Taxonomy" id="1314790"/>
    <lineage>
        <taxon>Eukaryota</taxon>
        <taxon>Fungi</taxon>
        <taxon>Fungi incertae sedis</taxon>
        <taxon>Zoopagomycota</taxon>
        <taxon>Entomophthoromycotina</taxon>
        <taxon>Basidiobolomycetes</taxon>
        <taxon>Basidiobolales</taxon>
        <taxon>Basidiobolaceae</taxon>
        <taxon>Basidiobolus</taxon>
    </lineage>
</organism>
<dbReference type="EMBL" id="MCFE01000387">
    <property type="protein sequence ID" value="ORX90281.1"/>
    <property type="molecule type" value="Genomic_DNA"/>
</dbReference>
<dbReference type="PANTHER" id="PTHR15615">
    <property type="match status" value="1"/>
</dbReference>
<dbReference type="AlphaFoldDB" id="A0A1Y1XWZ9"/>
<dbReference type="InterPro" id="IPR013922">
    <property type="entry name" value="Cyclin_PHO80-like"/>
</dbReference>
<dbReference type="PANTHER" id="PTHR15615:SF27">
    <property type="entry name" value="PHO85 CYCLIN CLG1"/>
    <property type="match status" value="1"/>
</dbReference>
<sequence>MPSQRQPTATVYPTSARSLQYDLPNSYSGSIEQILETTAQNCPGVLADLVSSLTYSLSYSTIVQCDSTNTTGMEFREFCRGLLRRAQLSTRNIIIGLQYLYRLRKRAPELCAQVGSERQLLTVCLVLGMKYHEDIPYFNGTWSKLSGIPLSILNGLEMQVLEILGFDLYFSGEEYERWVCELEGMVRLIRNPFSQIVYQQEQYAAQCMPGGGYPMPLPYQQTSMMPEYPQLGNSESCNCKLDSCNDLVPCPLHLAEYHSLV</sequence>
<dbReference type="Gene3D" id="1.10.472.10">
    <property type="entry name" value="Cyclin-like"/>
    <property type="match status" value="1"/>
</dbReference>
<accession>A0A1Y1XWZ9</accession>
<dbReference type="OrthoDB" id="244495at2759"/>